<keyword evidence="7 10" id="KW-0520">NAD</keyword>
<feature type="binding site" evidence="9">
    <location>
        <position position="142"/>
    </location>
    <ligand>
        <name>FAD</name>
        <dbReference type="ChEBI" id="CHEBI:57692"/>
    </ligand>
</feature>
<dbReference type="GO" id="GO:0006696">
    <property type="term" value="P:ergosterol biosynthetic process"/>
    <property type="evidence" value="ECO:0007669"/>
    <property type="project" value="TreeGrafter"/>
</dbReference>
<dbReference type="PRINTS" id="PR00371">
    <property type="entry name" value="FPNCR"/>
</dbReference>
<evidence type="ECO:0000256" key="6">
    <source>
        <dbReference type="ARBA" id="ARBA00023002"/>
    </source>
</evidence>
<dbReference type="PROSITE" id="PS51384">
    <property type="entry name" value="FAD_FR"/>
    <property type="match status" value="1"/>
</dbReference>
<evidence type="ECO:0000256" key="1">
    <source>
        <dbReference type="ARBA" id="ARBA00001974"/>
    </source>
</evidence>
<feature type="binding site" evidence="9">
    <location>
        <position position="134"/>
    </location>
    <ligand>
        <name>FAD</name>
        <dbReference type="ChEBI" id="CHEBI:57692"/>
    </ligand>
</feature>
<dbReference type="InterPro" id="IPR017927">
    <property type="entry name" value="FAD-bd_FR_type"/>
</dbReference>
<evidence type="ECO:0000256" key="4">
    <source>
        <dbReference type="ARBA" id="ARBA00022630"/>
    </source>
</evidence>
<comment type="catalytic activity">
    <reaction evidence="10">
        <text>2 Fe(III)-[cytochrome b5] + NADH = 2 Fe(II)-[cytochrome b5] + NAD(+) + H(+)</text>
        <dbReference type="Rhea" id="RHEA:46680"/>
        <dbReference type="Rhea" id="RHEA-COMP:10438"/>
        <dbReference type="Rhea" id="RHEA-COMP:10439"/>
        <dbReference type="ChEBI" id="CHEBI:15378"/>
        <dbReference type="ChEBI" id="CHEBI:29033"/>
        <dbReference type="ChEBI" id="CHEBI:29034"/>
        <dbReference type="ChEBI" id="CHEBI:57540"/>
        <dbReference type="ChEBI" id="CHEBI:57945"/>
        <dbReference type="EC" id="1.6.2.2"/>
    </reaction>
</comment>
<dbReference type="OMA" id="WLPVIRP"/>
<name>A0A4P7NB67_PYROR</name>
<feature type="binding site" evidence="9">
    <location>
        <position position="184"/>
    </location>
    <ligand>
        <name>FAD</name>
        <dbReference type="ChEBI" id="CHEBI:57692"/>
    </ligand>
</feature>
<proteinExistence type="inferred from homology"/>
<sequence>MFPSLFRLASPFDPRLQVQICRLATKANATVLPRTVNEQLSISKMAQSGKKAFGTSPIPPANMASLKLQSAEMVNHNTKRLRFEFPDSEATSGLALTQATLALAFPNGGWIPAPRPYTPVSTPTQKGFIEYLVKLYPNGKGSGTLHSLQPGQSMRFMPIPVGMYRHNAEKHNQVAMIAGGAGITPMYTFARSLLADPADRTKLTLIWGVNEPKDLFLKDEFLQMEKDHPDRFRSVFAISKTDGGEEVPEGYKKGYISPEMLKEVGVQKVDGLKVLVCGPPPFENALLKGKEGGVLGAMGFKKADIHQF</sequence>
<dbReference type="InterPro" id="IPR001834">
    <property type="entry name" value="CBR-like"/>
</dbReference>
<evidence type="ECO:0000256" key="9">
    <source>
        <dbReference type="PIRSR" id="PIRSR601834-1"/>
    </source>
</evidence>
<comment type="subcellular location">
    <subcellularLocation>
        <location evidence="2">Mitochondrion outer membrane</location>
        <topology evidence="2">Single-pass membrane protein</topology>
    </subcellularLocation>
</comment>
<keyword evidence="4 9" id="KW-0285">Flavoprotein</keyword>
<gene>
    <name evidence="11" type="ORF">PoMZ_02368</name>
</gene>
<dbReference type="PANTHER" id="PTHR19370">
    <property type="entry name" value="NADH-CYTOCHROME B5 REDUCTASE"/>
    <property type="match status" value="1"/>
</dbReference>
<dbReference type="InterPro" id="IPR008333">
    <property type="entry name" value="Cbr1-like_FAD-bd_dom"/>
</dbReference>
<dbReference type="InterPro" id="IPR017938">
    <property type="entry name" value="Riboflavin_synthase-like_b-brl"/>
</dbReference>
<evidence type="ECO:0000256" key="8">
    <source>
        <dbReference type="ARBA" id="ARBA00023136"/>
    </source>
</evidence>
<feature type="binding site" evidence="9">
    <location>
        <position position="116"/>
    </location>
    <ligand>
        <name>FAD</name>
        <dbReference type="ChEBI" id="CHEBI:57692"/>
    </ligand>
</feature>
<feature type="binding site" evidence="9">
    <location>
        <position position="132"/>
    </location>
    <ligand>
        <name>FAD</name>
        <dbReference type="ChEBI" id="CHEBI:57692"/>
    </ligand>
</feature>
<evidence type="ECO:0000256" key="5">
    <source>
        <dbReference type="ARBA" id="ARBA00022827"/>
    </source>
</evidence>
<dbReference type="Proteomes" id="UP000294847">
    <property type="component" value="Chromosome 2"/>
</dbReference>
<dbReference type="SUPFAM" id="SSF52343">
    <property type="entry name" value="Ferredoxin reductase-like, C-terminal NADP-linked domain"/>
    <property type="match status" value="1"/>
</dbReference>
<dbReference type="InterPro" id="IPR001433">
    <property type="entry name" value="OxRdtase_FAD/NAD-bd"/>
</dbReference>
<dbReference type="Gene3D" id="2.40.30.10">
    <property type="entry name" value="Translation factors"/>
    <property type="match status" value="1"/>
</dbReference>
<reference evidence="11 12" key="1">
    <citation type="journal article" date="2019" name="Mol. Biol. Evol.">
        <title>Blast fungal genomes show frequent chromosomal changes, gene gains and losses, and effector gene turnover.</title>
        <authorList>
            <person name="Gomez Luciano L.B."/>
            <person name="Jason Tsai I."/>
            <person name="Chuma I."/>
            <person name="Tosa Y."/>
            <person name="Chen Y.H."/>
            <person name="Li J.Y."/>
            <person name="Li M.Y."/>
            <person name="Jade Lu M.Y."/>
            <person name="Nakayashiki H."/>
            <person name="Li W.H."/>
        </authorList>
    </citation>
    <scope>NUCLEOTIDE SEQUENCE [LARGE SCALE GENOMIC DNA]</scope>
    <source>
        <strain evidence="11">MZ5-1-6</strain>
    </source>
</reference>
<comment type="similarity">
    <text evidence="3 10">Belongs to the flavoprotein pyridine nucleotide cytochrome reductase family.</text>
</comment>
<protein>
    <recommendedName>
        <fullName evidence="10">NADH-cytochrome b5 reductase</fullName>
        <ecNumber evidence="10">1.6.2.2</ecNumber>
    </recommendedName>
</protein>
<evidence type="ECO:0000256" key="7">
    <source>
        <dbReference type="ARBA" id="ARBA00023027"/>
    </source>
</evidence>
<feature type="binding site" evidence="9">
    <location>
        <position position="140"/>
    </location>
    <ligand>
        <name>FAD</name>
        <dbReference type="ChEBI" id="CHEBI:57692"/>
    </ligand>
</feature>
<dbReference type="Pfam" id="PF00175">
    <property type="entry name" value="NAD_binding_1"/>
    <property type="match status" value="1"/>
</dbReference>
<evidence type="ECO:0000313" key="12">
    <source>
        <dbReference type="Proteomes" id="UP000294847"/>
    </source>
</evidence>
<dbReference type="SMR" id="A0A4P7NB67"/>
<keyword evidence="5 9" id="KW-0274">FAD</keyword>
<dbReference type="Pfam" id="PF00970">
    <property type="entry name" value="FAD_binding_6"/>
    <property type="match status" value="1"/>
</dbReference>
<keyword evidence="6 10" id="KW-0560">Oxidoreductase</keyword>
<evidence type="ECO:0000256" key="3">
    <source>
        <dbReference type="ARBA" id="ARBA00006105"/>
    </source>
</evidence>
<comment type="cofactor">
    <cofactor evidence="1 9 10">
        <name>FAD</name>
        <dbReference type="ChEBI" id="CHEBI:57692"/>
    </cofactor>
</comment>
<dbReference type="GO" id="GO:0005741">
    <property type="term" value="C:mitochondrial outer membrane"/>
    <property type="evidence" value="ECO:0007669"/>
    <property type="project" value="UniProtKB-SubCell"/>
</dbReference>
<accession>A0A4P7NB67</accession>
<evidence type="ECO:0000256" key="10">
    <source>
        <dbReference type="RuleBase" id="RU361226"/>
    </source>
</evidence>
<feature type="binding site" evidence="9">
    <location>
        <position position="115"/>
    </location>
    <ligand>
        <name>FAD</name>
        <dbReference type="ChEBI" id="CHEBI:57692"/>
    </ligand>
</feature>
<dbReference type="SUPFAM" id="SSF63380">
    <property type="entry name" value="Riboflavin synthase domain-like"/>
    <property type="match status" value="1"/>
</dbReference>
<evidence type="ECO:0000313" key="11">
    <source>
        <dbReference type="EMBL" id="QBZ57444.1"/>
    </source>
</evidence>
<dbReference type="GO" id="GO:0090524">
    <property type="term" value="F:cytochrome-b5 reductase activity, acting on NADH"/>
    <property type="evidence" value="ECO:0007669"/>
    <property type="project" value="UniProtKB-EC"/>
</dbReference>
<dbReference type="CDD" id="cd06183">
    <property type="entry name" value="cyt_b5_reduct_like"/>
    <property type="match status" value="1"/>
</dbReference>
<dbReference type="EMBL" id="CP034205">
    <property type="protein sequence ID" value="QBZ57444.1"/>
    <property type="molecule type" value="Genomic_DNA"/>
</dbReference>
<dbReference type="EC" id="1.6.2.2" evidence="10"/>
<dbReference type="PANTHER" id="PTHR19370:SF101">
    <property type="entry name" value="NADH-CYTOCHROME B5 REDUCTASE"/>
    <property type="match status" value="1"/>
</dbReference>
<keyword evidence="8" id="KW-0472">Membrane</keyword>
<dbReference type="Gene3D" id="3.40.50.80">
    <property type="entry name" value="Nucleotide-binding domain of ferredoxin-NADP reductase (FNR) module"/>
    <property type="match status" value="1"/>
</dbReference>
<dbReference type="InterPro" id="IPR001709">
    <property type="entry name" value="Flavoprot_Pyr_Nucl_cyt_Rdtase"/>
</dbReference>
<dbReference type="InterPro" id="IPR039261">
    <property type="entry name" value="FNR_nucleotide-bd"/>
</dbReference>
<feature type="binding site" evidence="9">
    <location>
        <position position="117"/>
    </location>
    <ligand>
        <name>FAD</name>
        <dbReference type="ChEBI" id="CHEBI:57692"/>
    </ligand>
</feature>
<organism evidence="11 12">
    <name type="scientific">Pyricularia oryzae</name>
    <name type="common">Rice blast fungus</name>
    <name type="synonym">Magnaporthe oryzae</name>
    <dbReference type="NCBI Taxonomy" id="318829"/>
    <lineage>
        <taxon>Eukaryota</taxon>
        <taxon>Fungi</taxon>
        <taxon>Dikarya</taxon>
        <taxon>Ascomycota</taxon>
        <taxon>Pezizomycotina</taxon>
        <taxon>Sordariomycetes</taxon>
        <taxon>Sordariomycetidae</taxon>
        <taxon>Magnaporthales</taxon>
        <taxon>Pyriculariaceae</taxon>
        <taxon>Pyricularia</taxon>
    </lineage>
</organism>
<dbReference type="AlphaFoldDB" id="A0A4P7NB67"/>
<evidence type="ECO:0000256" key="2">
    <source>
        <dbReference type="ARBA" id="ARBA00004572"/>
    </source>
</evidence>
<dbReference type="PRINTS" id="PR00406">
    <property type="entry name" value="CYTB5RDTASE"/>
</dbReference>